<keyword evidence="12" id="KW-0238">DNA-binding</keyword>
<dbReference type="Gene3D" id="1.10.30.20">
    <property type="entry name" value="Bacterial XPD DNA helicase, FeS cluster domain"/>
    <property type="match status" value="1"/>
</dbReference>
<dbReference type="InterPro" id="IPR045028">
    <property type="entry name" value="DinG/Rad3-like"/>
</dbReference>
<feature type="domain" description="Helicase ATP-binding" evidence="16">
    <location>
        <begin position="180"/>
        <end position="436"/>
    </location>
</feature>
<evidence type="ECO:0000256" key="10">
    <source>
        <dbReference type="ARBA" id="ARBA00023004"/>
    </source>
</evidence>
<evidence type="ECO:0000313" key="18">
    <source>
        <dbReference type="Proteomes" id="UP001646157"/>
    </source>
</evidence>
<dbReference type="RefSeq" id="WP_205174951.1">
    <property type="nucleotide sequence ID" value="NZ_JAFBDZ010000005.1"/>
</dbReference>
<evidence type="ECO:0000256" key="13">
    <source>
        <dbReference type="ARBA" id="ARBA00023204"/>
    </source>
</evidence>
<evidence type="ECO:0000256" key="12">
    <source>
        <dbReference type="ARBA" id="ARBA00023125"/>
    </source>
</evidence>
<keyword evidence="5" id="KW-0227">DNA damage</keyword>
<dbReference type="InterPro" id="IPR006555">
    <property type="entry name" value="ATP-dep_Helicase_C"/>
</dbReference>
<dbReference type="EMBL" id="JAFBDZ010000005">
    <property type="protein sequence ID" value="MBM7587795.1"/>
    <property type="molecule type" value="Genomic_DNA"/>
</dbReference>
<evidence type="ECO:0000313" key="17">
    <source>
        <dbReference type="EMBL" id="MBM7587795.1"/>
    </source>
</evidence>
<dbReference type="Gene3D" id="3.40.50.300">
    <property type="entry name" value="P-loop containing nucleotide triphosphate hydrolases"/>
    <property type="match status" value="2"/>
</dbReference>
<organism evidence="17 18">
    <name type="scientific">Rossellomorea pakistanensis</name>
    <dbReference type="NCBI Taxonomy" id="992288"/>
    <lineage>
        <taxon>Bacteria</taxon>
        <taxon>Bacillati</taxon>
        <taxon>Bacillota</taxon>
        <taxon>Bacilli</taxon>
        <taxon>Bacillales</taxon>
        <taxon>Bacillaceae</taxon>
        <taxon>Rossellomorea</taxon>
    </lineage>
</organism>
<dbReference type="Gene3D" id="3.90.320.10">
    <property type="match status" value="1"/>
</dbReference>
<evidence type="ECO:0000256" key="15">
    <source>
        <dbReference type="ARBA" id="ARBA00038058"/>
    </source>
</evidence>
<reference evidence="17 18" key="1">
    <citation type="submission" date="2021-01" db="EMBL/GenBank/DDBJ databases">
        <title>Genomic Encyclopedia of Type Strains, Phase IV (KMG-IV): sequencing the most valuable type-strain genomes for metagenomic binning, comparative biology and taxonomic classification.</title>
        <authorList>
            <person name="Goeker M."/>
        </authorList>
    </citation>
    <scope>NUCLEOTIDE SEQUENCE [LARGE SCALE GENOMIC DNA]</scope>
    <source>
        <strain evidence="17 18">DSM 24834</strain>
    </source>
</reference>
<dbReference type="GO" id="GO:0004386">
    <property type="term" value="F:helicase activity"/>
    <property type="evidence" value="ECO:0007669"/>
    <property type="project" value="UniProtKB-KW"/>
</dbReference>
<dbReference type="Proteomes" id="UP001646157">
    <property type="component" value="Unassembled WGS sequence"/>
</dbReference>
<evidence type="ECO:0000256" key="11">
    <source>
        <dbReference type="ARBA" id="ARBA00023014"/>
    </source>
</evidence>
<keyword evidence="2" id="KW-0540">Nuclease</keyword>
<dbReference type="SUPFAM" id="SSF52540">
    <property type="entry name" value="P-loop containing nucleoside triphosphate hydrolases"/>
    <property type="match status" value="2"/>
</dbReference>
<protein>
    <submittedName>
        <fullName evidence="17">Rad3-related DNA helicase</fullName>
    </submittedName>
</protein>
<dbReference type="Pfam" id="PF06733">
    <property type="entry name" value="DEAD_2"/>
    <property type="match status" value="1"/>
</dbReference>
<dbReference type="InterPro" id="IPR010614">
    <property type="entry name" value="RAD3-like_helicase_DEAD"/>
</dbReference>
<dbReference type="InterPro" id="IPR042493">
    <property type="entry name" value="XPD_DNA_FeS"/>
</dbReference>
<keyword evidence="1" id="KW-0004">4Fe-4S</keyword>
<comment type="caution">
    <text evidence="17">The sequence shown here is derived from an EMBL/GenBank/DDBJ whole genome shotgun (WGS) entry which is preliminary data.</text>
</comment>
<keyword evidence="3" id="KW-0479">Metal-binding</keyword>
<dbReference type="Gene3D" id="1.10.275.40">
    <property type="match status" value="1"/>
</dbReference>
<keyword evidence="10" id="KW-0408">Iron</keyword>
<evidence type="ECO:0000256" key="5">
    <source>
        <dbReference type="ARBA" id="ARBA00022763"/>
    </source>
</evidence>
<keyword evidence="14" id="KW-0413">Isomerase</keyword>
<dbReference type="InterPro" id="IPR011604">
    <property type="entry name" value="PDDEXK-like_dom_sf"/>
</dbReference>
<dbReference type="InterPro" id="IPR038726">
    <property type="entry name" value="PDDEXK_AddAB-type"/>
</dbReference>
<keyword evidence="4" id="KW-0547">Nucleotide-binding</keyword>
<evidence type="ECO:0000256" key="2">
    <source>
        <dbReference type="ARBA" id="ARBA00022722"/>
    </source>
</evidence>
<dbReference type="Pfam" id="PF12705">
    <property type="entry name" value="PDDEXK_1"/>
    <property type="match status" value="1"/>
</dbReference>
<dbReference type="SMART" id="SM00491">
    <property type="entry name" value="HELICc2"/>
    <property type="match status" value="1"/>
</dbReference>
<keyword evidence="8" id="KW-0269">Exonuclease</keyword>
<evidence type="ECO:0000256" key="3">
    <source>
        <dbReference type="ARBA" id="ARBA00022723"/>
    </source>
</evidence>
<comment type="similarity">
    <text evidence="15">Belongs to the helicase family. DinG subfamily.</text>
</comment>
<name>A0ABS2NIZ2_9BACI</name>
<evidence type="ECO:0000256" key="7">
    <source>
        <dbReference type="ARBA" id="ARBA00022806"/>
    </source>
</evidence>
<keyword evidence="11" id="KW-0411">Iron-sulfur</keyword>
<dbReference type="InterPro" id="IPR014013">
    <property type="entry name" value="Helic_SF1/SF2_ATP-bd_DinG/Rad3"/>
</dbReference>
<dbReference type="InterPro" id="IPR006554">
    <property type="entry name" value="Helicase-like_DEXD_c2"/>
</dbReference>
<dbReference type="InterPro" id="IPR027417">
    <property type="entry name" value="P-loop_NTPase"/>
</dbReference>
<evidence type="ECO:0000256" key="4">
    <source>
        <dbReference type="ARBA" id="ARBA00022741"/>
    </source>
</evidence>
<keyword evidence="18" id="KW-1185">Reference proteome</keyword>
<gene>
    <name evidence="17" type="ORF">JOC86_004369</name>
</gene>
<evidence type="ECO:0000256" key="6">
    <source>
        <dbReference type="ARBA" id="ARBA00022801"/>
    </source>
</evidence>
<keyword evidence="7 17" id="KW-0347">Helicase</keyword>
<keyword evidence="6" id="KW-0378">Hydrolase</keyword>
<proteinExistence type="inferred from homology"/>
<evidence type="ECO:0000256" key="9">
    <source>
        <dbReference type="ARBA" id="ARBA00022840"/>
    </source>
</evidence>
<dbReference type="Pfam" id="PF13307">
    <property type="entry name" value="Helicase_C_2"/>
    <property type="match status" value="1"/>
</dbReference>
<evidence type="ECO:0000256" key="1">
    <source>
        <dbReference type="ARBA" id="ARBA00022485"/>
    </source>
</evidence>
<evidence type="ECO:0000259" key="16">
    <source>
        <dbReference type="PROSITE" id="PS51193"/>
    </source>
</evidence>
<evidence type="ECO:0000256" key="8">
    <source>
        <dbReference type="ARBA" id="ARBA00022839"/>
    </source>
</evidence>
<dbReference type="PANTHER" id="PTHR11472">
    <property type="entry name" value="DNA REPAIR DEAD HELICASE RAD3/XP-D SUBFAMILY MEMBER"/>
    <property type="match status" value="1"/>
</dbReference>
<accession>A0ABS2NIZ2</accession>
<sequence>MEEIRISIRNLVEYVYSSGSIDHRFRVSSSMTEGTRAHQKLQKNYHENDLIEESLKMELPFEEYTFILEGRSDGILFRENEVIIDEIKSTRKDLQEISEDSYLVHWAQAKCYAYIYAKQNQLEQISVQLTYVHVETEKIKQFTKSYNQQELECFVEETVMKYEPFASLLFYQKGERNESIKHLSFPFTKFRKGQREFAGAVFKTIKEEKNLFSNAPTGTGKTISTLFPTVKALGDTKADRMFYLTAKTITRTTGEEAFSLMKEKGLSLKSLTITAKDKICFKNETICQKDYCEFADGYYDRINEAVLDILRNENQLTREVIEKYAKIHRVCPFEYSIDLSYLVDAVICDYNYIFDPRVSLKRQMDEQKKRTVLLIDEAHNLVDRARDMFSANLLKSSFFKLKNEYRGLNEEIYQAAKELNAYFLRMKSHCEKGNHFIRKDLDKELMEMVELFTQATEKELVKGSQDPDLLEAYFQALSFMRLSSFFDERFVLFVEVGKNEIQIKQFCLDPSNLLETISKPYLSSVYFSATLQPFGYYFEMLGGHSDDYRFEIGSPFLKENVEVYVNPLSTRFHDRSNSVEKIVKLMSKLVIERPGNFLVFFPSYTYMNEVANAFQDEDLKVDILIQTSQMTENEREDFLQHFQPSLEKSLVGFAVLGGVFSEGIDLKGDRLNGVVVVGVGLPQISLERNIIKEFFQNKGKNGYDYSYVYPGMNKVLQAGGRLIRTERDRGIIVLVDDRFLKPKYQALLPDEWKVHRII</sequence>
<keyword evidence="9" id="KW-0067">ATP-binding</keyword>
<dbReference type="PROSITE" id="PS51193">
    <property type="entry name" value="HELICASE_ATP_BIND_2"/>
    <property type="match status" value="1"/>
</dbReference>
<dbReference type="PANTHER" id="PTHR11472:SF34">
    <property type="entry name" value="REGULATOR OF TELOMERE ELONGATION HELICASE 1"/>
    <property type="match status" value="1"/>
</dbReference>
<dbReference type="SMART" id="SM00488">
    <property type="entry name" value="DEXDc2"/>
    <property type="match status" value="1"/>
</dbReference>
<keyword evidence="13" id="KW-0234">DNA repair</keyword>
<evidence type="ECO:0000256" key="14">
    <source>
        <dbReference type="ARBA" id="ARBA00023235"/>
    </source>
</evidence>